<reference evidence="3 4" key="1">
    <citation type="journal article" date="2014" name="Nat. Commun.">
        <title>Molecular traces of alternative social organization in a termite genome.</title>
        <authorList>
            <person name="Terrapon N."/>
            <person name="Li C."/>
            <person name="Robertson H.M."/>
            <person name="Ji L."/>
            <person name="Meng X."/>
            <person name="Booth W."/>
            <person name="Chen Z."/>
            <person name="Childers C.P."/>
            <person name="Glastad K.M."/>
            <person name="Gokhale K."/>
            <person name="Gowin J."/>
            <person name="Gronenberg W."/>
            <person name="Hermansen R.A."/>
            <person name="Hu H."/>
            <person name="Hunt B.G."/>
            <person name="Huylmans A.K."/>
            <person name="Khalil S.M."/>
            <person name="Mitchell R.D."/>
            <person name="Munoz-Torres M.C."/>
            <person name="Mustard J.A."/>
            <person name="Pan H."/>
            <person name="Reese J.T."/>
            <person name="Scharf M.E."/>
            <person name="Sun F."/>
            <person name="Vogel H."/>
            <person name="Xiao J."/>
            <person name="Yang W."/>
            <person name="Yang Z."/>
            <person name="Yang Z."/>
            <person name="Zhou J."/>
            <person name="Zhu J."/>
            <person name="Brent C.S."/>
            <person name="Elsik C.G."/>
            <person name="Goodisman M.A."/>
            <person name="Liberles D.A."/>
            <person name="Roe R.M."/>
            <person name="Vargo E.L."/>
            <person name="Vilcinskas A."/>
            <person name="Wang J."/>
            <person name="Bornberg-Bauer E."/>
            <person name="Korb J."/>
            <person name="Zhang G."/>
            <person name="Liebig J."/>
        </authorList>
    </citation>
    <scope>NUCLEOTIDE SEQUENCE [LARGE SCALE GENOMIC DNA]</scope>
    <source>
        <tissue evidence="3">Whole organism</tissue>
    </source>
</reference>
<dbReference type="FunCoup" id="A0A067RCU3">
    <property type="interactions" value="6"/>
</dbReference>
<keyword evidence="2" id="KW-0732">Signal</keyword>
<keyword evidence="1" id="KW-0812">Transmembrane</keyword>
<keyword evidence="1" id="KW-0472">Membrane</keyword>
<organism evidence="3 4">
    <name type="scientific">Zootermopsis nevadensis</name>
    <name type="common">Dampwood termite</name>
    <dbReference type="NCBI Taxonomy" id="136037"/>
    <lineage>
        <taxon>Eukaryota</taxon>
        <taxon>Metazoa</taxon>
        <taxon>Ecdysozoa</taxon>
        <taxon>Arthropoda</taxon>
        <taxon>Hexapoda</taxon>
        <taxon>Insecta</taxon>
        <taxon>Pterygota</taxon>
        <taxon>Neoptera</taxon>
        <taxon>Polyneoptera</taxon>
        <taxon>Dictyoptera</taxon>
        <taxon>Blattodea</taxon>
        <taxon>Blattoidea</taxon>
        <taxon>Termitoidae</taxon>
        <taxon>Termopsidae</taxon>
        <taxon>Zootermopsis</taxon>
    </lineage>
</organism>
<evidence type="ECO:0000313" key="3">
    <source>
        <dbReference type="EMBL" id="KDR17760.1"/>
    </source>
</evidence>
<evidence type="ECO:0000313" key="4">
    <source>
        <dbReference type="Proteomes" id="UP000027135"/>
    </source>
</evidence>
<name>A0A067RCU3_ZOONE</name>
<keyword evidence="4" id="KW-1185">Reference proteome</keyword>
<feature type="transmembrane region" description="Helical" evidence="1">
    <location>
        <begin position="214"/>
        <end position="235"/>
    </location>
</feature>
<sequence length="315" mass="35983">MDTNSSLRVHRVLEMALLVFVLTILRTDCTPVSNIDKSSNITSPENVVTVNKTNSSMDYSTGDSYLDEAYFGCVIARDMSTCVKYEALKYIHEVTSPFKGSSDNGTSRRSELNLWGPLKLIALPPSEEPTKVQQMFSDSSPRSTDSELMRLFRFTLRQVERFVRAYSLAINVPTRLSSDGGAEDFETPRIIDDDFFSSSLKGVAGRGKKKTMMYLLPLISFFHLKALLVPILLAVLFIKKVLILAIIFLPSLLSLVKWCKPMHHQHTPWYPEHEPHAEYHSEYFPHYGKEYASRRRSREIGQAMAYQAYRNDKSY</sequence>
<evidence type="ECO:0000256" key="2">
    <source>
        <dbReference type="SAM" id="SignalP"/>
    </source>
</evidence>
<dbReference type="GO" id="GO:0016020">
    <property type="term" value="C:membrane"/>
    <property type="evidence" value="ECO:0007669"/>
    <property type="project" value="TreeGrafter"/>
</dbReference>
<protein>
    <submittedName>
        <fullName evidence="3">Uncharacterized protein</fullName>
    </submittedName>
</protein>
<dbReference type="AlphaFoldDB" id="A0A067RCU3"/>
<proteinExistence type="predicted"/>
<dbReference type="PANTHER" id="PTHR21879">
    <property type="entry name" value="FI03362P-RELATED-RELATED"/>
    <property type="match status" value="1"/>
</dbReference>
<keyword evidence="1" id="KW-1133">Transmembrane helix</keyword>
<dbReference type="InParanoid" id="A0A067RCU3"/>
<dbReference type="Proteomes" id="UP000027135">
    <property type="component" value="Unassembled WGS sequence"/>
</dbReference>
<dbReference type="InterPro" id="IPR012464">
    <property type="entry name" value="DUF1676"/>
</dbReference>
<feature type="chain" id="PRO_5001645043" evidence="2">
    <location>
        <begin position="30"/>
        <end position="315"/>
    </location>
</feature>
<dbReference type="PANTHER" id="PTHR21879:SF10">
    <property type="entry name" value="LP14110P"/>
    <property type="match status" value="1"/>
</dbReference>
<accession>A0A067RCU3</accession>
<gene>
    <name evidence="3" type="ORF">L798_07501</name>
</gene>
<dbReference type="EMBL" id="KK852720">
    <property type="protein sequence ID" value="KDR17760.1"/>
    <property type="molecule type" value="Genomic_DNA"/>
</dbReference>
<evidence type="ECO:0000256" key="1">
    <source>
        <dbReference type="SAM" id="Phobius"/>
    </source>
</evidence>
<dbReference type="eggNOG" id="ENOG502SZ4A">
    <property type="taxonomic scope" value="Eukaryota"/>
</dbReference>
<feature type="signal peptide" evidence="2">
    <location>
        <begin position="1"/>
        <end position="29"/>
    </location>
</feature>
<feature type="transmembrane region" description="Helical" evidence="1">
    <location>
        <begin position="241"/>
        <end position="259"/>
    </location>
</feature>
<dbReference type="Pfam" id="PF07898">
    <property type="entry name" value="DUF1676"/>
    <property type="match status" value="1"/>
</dbReference>